<gene>
    <name evidence="2" type="ORF">BOX37_00155</name>
</gene>
<protein>
    <submittedName>
        <fullName evidence="2">Uncharacterized protein</fullName>
    </submittedName>
</protein>
<dbReference type="KEGG" id="nsl:BOX37_00155"/>
<name>A0A1J0VKX3_9NOCA</name>
<evidence type="ECO:0000313" key="2">
    <source>
        <dbReference type="EMBL" id="APE32655.1"/>
    </source>
</evidence>
<dbReference type="EMBL" id="CP018082">
    <property type="protein sequence ID" value="APE32655.1"/>
    <property type="molecule type" value="Genomic_DNA"/>
</dbReference>
<dbReference type="RefSeq" id="WP_071925674.1">
    <property type="nucleotide sequence ID" value="NZ_CP018082.1"/>
</dbReference>
<dbReference type="Proteomes" id="UP000183810">
    <property type="component" value="Chromosome"/>
</dbReference>
<accession>A0A1J0VKX3</accession>
<proteinExistence type="predicted"/>
<sequence>MVIPPRIGPGRPAAYCADPDHNPVRAHRATRRFADKAAASAEQTDAGRLAAELERARARGVEAERARHLAEVDAHAARRERDAALALRDLAVEDAADARDAAAEAVSRMRHEFDREVAAVAAVADAEIARAHTAHTFGGRRPRLTA</sequence>
<dbReference type="OrthoDB" id="10020600at2"/>
<evidence type="ECO:0000313" key="3">
    <source>
        <dbReference type="Proteomes" id="UP000183810"/>
    </source>
</evidence>
<dbReference type="AlphaFoldDB" id="A0A1J0VKX3"/>
<organism evidence="2 3">
    <name type="scientific">Nocardia mangyaensis</name>
    <dbReference type="NCBI Taxonomy" id="2213200"/>
    <lineage>
        <taxon>Bacteria</taxon>
        <taxon>Bacillati</taxon>
        <taxon>Actinomycetota</taxon>
        <taxon>Actinomycetes</taxon>
        <taxon>Mycobacteriales</taxon>
        <taxon>Nocardiaceae</taxon>
        <taxon>Nocardia</taxon>
    </lineage>
</organism>
<evidence type="ECO:0000256" key="1">
    <source>
        <dbReference type="SAM" id="MobiDB-lite"/>
    </source>
</evidence>
<reference evidence="2" key="1">
    <citation type="submission" date="2016-11" db="EMBL/GenBank/DDBJ databases">
        <authorList>
            <person name="Jaros S."/>
            <person name="Januszkiewicz K."/>
            <person name="Wedrychowicz H."/>
        </authorList>
    </citation>
    <scope>NUCLEOTIDE SEQUENCE [LARGE SCALE GENOMIC DNA]</scope>
    <source>
        <strain evidence="2">Y48</strain>
    </source>
</reference>
<feature type="region of interest" description="Disordered" evidence="1">
    <location>
        <begin position="1"/>
        <end position="22"/>
    </location>
</feature>
<keyword evidence="3" id="KW-1185">Reference proteome</keyword>